<dbReference type="PANTHER" id="PTHR37984">
    <property type="entry name" value="PROTEIN CBG26694"/>
    <property type="match status" value="1"/>
</dbReference>
<evidence type="ECO:0000313" key="2">
    <source>
        <dbReference type="Proteomes" id="UP001234989"/>
    </source>
</evidence>
<dbReference type="Gene3D" id="3.30.70.270">
    <property type="match status" value="1"/>
</dbReference>
<dbReference type="InterPro" id="IPR043502">
    <property type="entry name" value="DNA/RNA_pol_sf"/>
</dbReference>
<dbReference type="InterPro" id="IPR050951">
    <property type="entry name" value="Retrovirus_Pol_polyprotein"/>
</dbReference>
<name>A0AAF0QQN3_SOLVR</name>
<dbReference type="AlphaFoldDB" id="A0AAF0QQN3"/>
<gene>
    <name evidence="1" type="ORF">MTR67_018371</name>
</gene>
<dbReference type="SUPFAM" id="SSF56672">
    <property type="entry name" value="DNA/RNA polymerases"/>
    <property type="match status" value="1"/>
</dbReference>
<dbReference type="EMBL" id="CP133615">
    <property type="protein sequence ID" value="WMV24986.1"/>
    <property type="molecule type" value="Genomic_DNA"/>
</dbReference>
<proteinExistence type="predicted"/>
<evidence type="ECO:0000313" key="1">
    <source>
        <dbReference type="EMBL" id="WMV24986.1"/>
    </source>
</evidence>
<accession>A0AAF0QQN3</accession>
<sequence>MSWEWVNSMPKGQFVCCRKARILISKGYIYHLVCVRDTDSETLTLDPFSIVIEFLEVFPDDLPSIPYEREIDFGIQVDPKKTKVVKNWPRPLFALDIHSFLGLAGYYGRFVEGFSSIASHLTPLTQKKVKFLWSKAYEKSFQGLKGRLTSAPILNDRKDQVVLWFMVMLQELILVMV</sequence>
<dbReference type="PANTHER" id="PTHR37984:SF5">
    <property type="entry name" value="PROTEIN NYNRIN-LIKE"/>
    <property type="match status" value="1"/>
</dbReference>
<dbReference type="Proteomes" id="UP001234989">
    <property type="component" value="Chromosome 4"/>
</dbReference>
<protein>
    <submittedName>
        <fullName evidence="1">Uncharacterized protein</fullName>
    </submittedName>
</protein>
<dbReference type="FunFam" id="3.30.70.270:FF:000020">
    <property type="entry name" value="Transposon Tf2-6 polyprotein-like Protein"/>
    <property type="match status" value="1"/>
</dbReference>
<keyword evidence="2" id="KW-1185">Reference proteome</keyword>
<dbReference type="InterPro" id="IPR043128">
    <property type="entry name" value="Rev_trsase/Diguanyl_cyclase"/>
</dbReference>
<reference evidence="1" key="1">
    <citation type="submission" date="2023-08" db="EMBL/GenBank/DDBJ databases">
        <title>A de novo genome assembly of Solanum verrucosum Schlechtendal, a Mexican diploid species geographically isolated from the other diploid A-genome species in potato relatives.</title>
        <authorList>
            <person name="Hosaka K."/>
        </authorList>
    </citation>
    <scope>NUCLEOTIDE SEQUENCE</scope>
    <source>
        <tissue evidence="1">Young leaves</tissue>
    </source>
</reference>
<organism evidence="1 2">
    <name type="scientific">Solanum verrucosum</name>
    <dbReference type="NCBI Taxonomy" id="315347"/>
    <lineage>
        <taxon>Eukaryota</taxon>
        <taxon>Viridiplantae</taxon>
        <taxon>Streptophyta</taxon>
        <taxon>Embryophyta</taxon>
        <taxon>Tracheophyta</taxon>
        <taxon>Spermatophyta</taxon>
        <taxon>Magnoliopsida</taxon>
        <taxon>eudicotyledons</taxon>
        <taxon>Gunneridae</taxon>
        <taxon>Pentapetalae</taxon>
        <taxon>asterids</taxon>
        <taxon>lamiids</taxon>
        <taxon>Solanales</taxon>
        <taxon>Solanaceae</taxon>
        <taxon>Solanoideae</taxon>
        <taxon>Solaneae</taxon>
        <taxon>Solanum</taxon>
    </lineage>
</organism>